<dbReference type="Proteomes" id="UP000054321">
    <property type="component" value="Unassembled WGS sequence"/>
</dbReference>
<dbReference type="AlphaFoldDB" id="A0A0C3DZ98"/>
<accession>A0A0C3DZ98</accession>
<evidence type="ECO:0000256" key="1">
    <source>
        <dbReference type="SAM" id="Phobius"/>
    </source>
</evidence>
<keyword evidence="3" id="KW-1185">Reference proteome</keyword>
<dbReference type="InParanoid" id="A0A0C3DZ98"/>
<reference evidence="2 3" key="1">
    <citation type="submission" date="2014-04" db="EMBL/GenBank/DDBJ databases">
        <authorList>
            <consortium name="DOE Joint Genome Institute"/>
            <person name="Kuo A."/>
            <person name="Martino E."/>
            <person name="Perotto S."/>
            <person name="Kohler A."/>
            <person name="Nagy L.G."/>
            <person name="Floudas D."/>
            <person name="Copeland A."/>
            <person name="Barry K.W."/>
            <person name="Cichocki N."/>
            <person name="Veneault-Fourrey C."/>
            <person name="LaButti K."/>
            <person name="Lindquist E.A."/>
            <person name="Lipzen A."/>
            <person name="Lundell T."/>
            <person name="Morin E."/>
            <person name="Murat C."/>
            <person name="Sun H."/>
            <person name="Tunlid A."/>
            <person name="Henrissat B."/>
            <person name="Grigoriev I.V."/>
            <person name="Hibbett D.S."/>
            <person name="Martin F."/>
            <person name="Nordberg H.P."/>
            <person name="Cantor M.N."/>
            <person name="Hua S.X."/>
        </authorList>
    </citation>
    <scope>NUCLEOTIDE SEQUENCE [LARGE SCALE GENOMIC DNA]</scope>
    <source>
        <strain evidence="2 3">Zn</strain>
    </source>
</reference>
<evidence type="ECO:0000313" key="3">
    <source>
        <dbReference type="Proteomes" id="UP000054321"/>
    </source>
</evidence>
<keyword evidence="1" id="KW-1133">Transmembrane helix</keyword>
<sequence>MSSWLEIASFAFMLLSIPLLLIQLWAFTWPNGKRPSRGKAIDAPGYLMTDGIFGFPLEDAHQR</sequence>
<protein>
    <submittedName>
        <fullName evidence="2">Uncharacterized protein</fullName>
    </submittedName>
</protein>
<dbReference type="EMBL" id="KN832870">
    <property type="protein sequence ID" value="KIN07413.1"/>
    <property type="molecule type" value="Genomic_DNA"/>
</dbReference>
<proteinExistence type="predicted"/>
<gene>
    <name evidence="2" type="ORF">OIDMADRAFT_47321</name>
</gene>
<name>A0A0C3DZ98_OIDMZ</name>
<dbReference type="HOGENOM" id="CLU_2886375_0_0_1"/>
<evidence type="ECO:0000313" key="2">
    <source>
        <dbReference type="EMBL" id="KIN07413.1"/>
    </source>
</evidence>
<keyword evidence="1" id="KW-0472">Membrane</keyword>
<feature type="transmembrane region" description="Helical" evidence="1">
    <location>
        <begin position="6"/>
        <end position="27"/>
    </location>
</feature>
<reference evidence="3" key="2">
    <citation type="submission" date="2015-01" db="EMBL/GenBank/DDBJ databases">
        <title>Evolutionary Origins and Diversification of the Mycorrhizal Mutualists.</title>
        <authorList>
            <consortium name="DOE Joint Genome Institute"/>
            <consortium name="Mycorrhizal Genomics Consortium"/>
            <person name="Kohler A."/>
            <person name="Kuo A."/>
            <person name="Nagy L.G."/>
            <person name="Floudas D."/>
            <person name="Copeland A."/>
            <person name="Barry K.W."/>
            <person name="Cichocki N."/>
            <person name="Veneault-Fourrey C."/>
            <person name="LaButti K."/>
            <person name="Lindquist E.A."/>
            <person name="Lipzen A."/>
            <person name="Lundell T."/>
            <person name="Morin E."/>
            <person name="Murat C."/>
            <person name="Riley R."/>
            <person name="Ohm R."/>
            <person name="Sun H."/>
            <person name="Tunlid A."/>
            <person name="Henrissat B."/>
            <person name="Grigoriev I.V."/>
            <person name="Hibbett D.S."/>
            <person name="Martin F."/>
        </authorList>
    </citation>
    <scope>NUCLEOTIDE SEQUENCE [LARGE SCALE GENOMIC DNA]</scope>
    <source>
        <strain evidence="3">Zn</strain>
    </source>
</reference>
<keyword evidence="1" id="KW-0812">Transmembrane</keyword>
<organism evidence="2 3">
    <name type="scientific">Oidiodendron maius (strain Zn)</name>
    <dbReference type="NCBI Taxonomy" id="913774"/>
    <lineage>
        <taxon>Eukaryota</taxon>
        <taxon>Fungi</taxon>
        <taxon>Dikarya</taxon>
        <taxon>Ascomycota</taxon>
        <taxon>Pezizomycotina</taxon>
        <taxon>Leotiomycetes</taxon>
        <taxon>Leotiomycetes incertae sedis</taxon>
        <taxon>Myxotrichaceae</taxon>
        <taxon>Oidiodendron</taxon>
    </lineage>
</organism>